<reference evidence="9 10" key="1">
    <citation type="submission" date="2018-03" db="EMBL/GenBank/DDBJ databases">
        <title>Ahniella affigens gen. nov., sp. nov., a gammaproteobacterium isolated from sandy soil near a stream.</title>
        <authorList>
            <person name="Ko Y."/>
            <person name="Kim J.-H."/>
        </authorList>
    </citation>
    <scope>NUCLEOTIDE SEQUENCE [LARGE SCALE GENOMIC DNA]</scope>
    <source>
        <strain evidence="9 10">D13</strain>
    </source>
</reference>
<dbReference type="PANTHER" id="PTHR33121">
    <property type="entry name" value="CYCLIC DI-GMP PHOSPHODIESTERASE PDEF"/>
    <property type="match status" value="1"/>
</dbReference>
<dbReference type="Pfam" id="PF00563">
    <property type="entry name" value="EAL"/>
    <property type="match status" value="1"/>
</dbReference>
<evidence type="ECO:0000256" key="1">
    <source>
        <dbReference type="ARBA" id="ARBA00004651"/>
    </source>
</evidence>
<dbReference type="GO" id="GO:0071111">
    <property type="term" value="F:cyclic-guanylate-specific phosphodiesterase activity"/>
    <property type="evidence" value="ECO:0007669"/>
    <property type="project" value="InterPro"/>
</dbReference>
<feature type="transmembrane region" description="Helical" evidence="6">
    <location>
        <begin position="168"/>
        <end position="190"/>
    </location>
</feature>
<protein>
    <recommendedName>
        <fullName evidence="11">EAL domain-containing protein</fullName>
    </recommendedName>
</protein>
<organism evidence="9 10">
    <name type="scientific">Ahniella affigens</name>
    <dbReference type="NCBI Taxonomy" id="2021234"/>
    <lineage>
        <taxon>Bacteria</taxon>
        <taxon>Pseudomonadati</taxon>
        <taxon>Pseudomonadota</taxon>
        <taxon>Gammaproteobacteria</taxon>
        <taxon>Lysobacterales</taxon>
        <taxon>Rhodanobacteraceae</taxon>
        <taxon>Ahniella</taxon>
    </lineage>
</organism>
<evidence type="ECO:0000313" key="10">
    <source>
        <dbReference type="Proteomes" id="UP000241074"/>
    </source>
</evidence>
<keyword evidence="2" id="KW-1003">Cell membrane</keyword>
<keyword evidence="3 6" id="KW-0812">Transmembrane</keyword>
<evidence type="ECO:0008006" key="11">
    <source>
        <dbReference type="Google" id="ProtNLM"/>
    </source>
</evidence>
<dbReference type="EMBL" id="CP027860">
    <property type="protein sequence ID" value="AVP96392.1"/>
    <property type="molecule type" value="Genomic_DNA"/>
</dbReference>
<dbReference type="NCBIfam" id="TIGR00254">
    <property type="entry name" value="GGDEF"/>
    <property type="match status" value="1"/>
</dbReference>
<feature type="transmembrane region" description="Helical" evidence="6">
    <location>
        <begin position="291"/>
        <end position="314"/>
    </location>
</feature>
<dbReference type="CDD" id="cd01949">
    <property type="entry name" value="GGDEF"/>
    <property type="match status" value="1"/>
</dbReference>
<evidence type="ECO:0000256" key="6">
    <source>
        <dbReference type="SAM" id="Phobius"/>
    </source>
</evidence>
<dbReference type="GO" id="GO:0005886">
    <property type="term" value="C:plasma membrane"/>
    <property type="evidence" value="ECO:0007669"/>
    <property type="project" value="UniProtKB-SubCell"/>
</dbReference>
<feature type="transmembrane region" description="Helical" evidence="6">
    <location>
        <begin position="95"/>
        <end position="115"/>
    </location>
</feature>
<evidence type="ECO:0000256" key="5">
    <source>
        <dbReference type="ARBA" id="ARBA00023136"/>
    </source>
</evidence>
<dbReference type="PROSITE" id="PS50883">
    <property type="entry name" value="EAL"/>
    <property type="match status" value="1"/>
</dbReference>
<dbReference type="InterPro" id="IPR000160">
    <property type="entry name" value="GGDEF_dom"/>
</dbReference>
<keyword evidence="5 6" id="KW-0472">Membrane</keyword>
<dbReference type="Proteomes" id="UP000241074">
    <property type="component" value="Chromosome"/>
</dbReference>
<sequence>MWCPPLPKIQPSSYSRGMPGAWLTAKRFFAWTLAYFGAAMVAVWFAPQGPDAVSLIWPAGGIAFAALMVHGLRYWPIIALPLVPLHVWILPTPWLFVPFSIAANVLPVCLAVYLIHRMTRASDPGFRIGTGLQLLGFGVGISILSALIGVTGMWFSGMATPETVPARMAAWAMADLVGMVTVSPALMTLLRLNEFQPLEADVAVKPRRLEFVLWTAAFLAGLLVLWFSGQLQSHFALAVACLPLALIVWAALRFQPVFALVANMVFASGLATVAALGLGGFQAPDTLGETAALTCFLLVVALIPPILTAANYQLRVASHRQLRRARHDAMTRLPNRPAFEIELKKWLSRSTPRGVLLYVDLDQFKIINDSLSHAAGDAFVLGAAGILKSRLGPGQFLARMGGDEFALIIDDTGDVRTFAAGLAESIAALRLPWFEQVMATTASIGAAPFDPASDEFGEVLARADAACQSAKDQGGNQVFWADGGDGGLNEKRNAMRWAVRLTAAMDEDRFRLHCQSIVPLKGQAMRRHFEVLLRLQEAGEGNLLLPGQFVPAAERFNLGPRLDRYVFDRTLRWFEASPNVLDQIERISVNLSAATLMDEGFPDFVRKRLGDSVVRPEQLCFEITETSAVRDLAKAARLIDRMREQGARFALDDFGTGFCSFAYLASLRVDYFKIDGSFVRDMGHSALAQSIVRAIIDIGRVTNTLTVAECVETTALRAKLGSLGVDFAQGYAIDRPRDISEFFSAPPPDAVALVG</sequence>
<dbReference type="KEGG" id="xba:C7S18_03930"/>
<feature type="transmembrane region" description="Helical" evidence="6">
    <location>
        <begin position="235"/>
        <end position="252"/>
    </location>
</feature>
<dbReference type="InterPro" id="IPR001633">
    <property type="entry name" value="EAL_dom"/>
</dbReference>
<dbReference type="SUPFAM" id="SSF141868">
    <property type="entry name" value="EAL domain-like"/>
    <property type="match status" value="1"/>
</dbReference>
<dbReference type="CDD" id="cd01948">
    <property type="entry name" value="EAL"/>
    <property type="match status" value="1"/>
</dbReference>
<dbReference type="AlphaFoldDB" id="A0A2P1PNI0"/>
<dbReference type="Pfam" id="PF00990">
    <property type="entry name" value="GGDEF"/>
    <property type="match status" value="1"/>
</dbReference>
<evidence type="ECO:0000256" key="2">
    <source>
        <dbReference type="ARBA" id="ARBA00022475"/>
    </source>
</evidence>
<dbReference type="Gene3D" id="3.30.70.270">
    <property type="match status" value="1"/>
</dbReference>
<proteinExistence type="predicted"/>
<evidence type="ECO:0000259" key="8">
    <source>
        <dbReference type="PROSITE" id="PS50887"/>
    </source>
</evidence>
<accession>A0A2P1PNI0</accession>
<dbReference type="InterPro" id="IPR029787">
    <property type="entry name" value="Nucleotide_cyclase"/>
</dbReference>
<evidence type="ECO:0000259" key="7">
    <source>
        <dbReference type="PROSITE" id="PS50883"/>
    </source>
</evidence>
<feature type="transmembrane region" description="Helical" evidence="6">
    <location>
        <begin position="211"/>
        <end position="229"/>
    </location>
</feature>
<feature type="transmembrane region" description="Helical" evidence="6">
    <location>
        <begin position="257"/>
        <end position="279"/>
    </location>
</feature>
<dbReference type="PROSITE" id="PS50887">
    <property type="entry name" value="GGDEF"/>
    <property type="match status" value="1"/>
</dbReference>
<dbReference type="InterPro" id="IPR050706">
    <property type="entry name" value="Cyclic-di-GMP_PDE-like"/>
</dbReference>
<comment type="subcellular location">
    <subcellularLocation>
        <location evidence="1">Cell membrane</location>
        <topology evidence="1">Multi-pass membrane protein</topology>
    </subcellularLocation>
</comment>
<feature type="transmembrane region" description="Helical" evidence="6">
    <location>
        <begin position="28"/>
        <end position="46"/>
    </location>
</feature>
<feature type="transmembrane region" description="Helical" evidence="6">
    <location>
        <begin position="135"/>
        <end position="156"/>
    </location>
</feature>
<name>A0A2P1PNI0_9GAMM</name>
<feature type="domain" description="GGDEF" evidence="8">
    <location>
        <begin position="352"/>
        <end position="483"/>
    </location>
</feature>
<dbReference type="InterPro" id="IPR007895">
    <property type="entry name" value="MASE1"/>
</dbReference>
<dbReference type="InterPro" id="IPR043128">
    <property type="entry name" value="Rev_trsase/Diguanyl_cyclase"/>
</dbReference>
<keyword evidence="10" id="KW-1185">Reference proteome</keyword>
<dbReference type="SMART" id="SM00267">
    <property type="entry name" value="GGDEF"/>
    <property type="match status" value="1"/>
</dbReference>
<feature type="transmembrane region" description="Helical" evidence="6">
    <location>
        <begin position="53"/>
        <end position="75"/>
    </location>
</feature>
<dbReference type="InterPro" id="IPR035919">
    <property type="entry name" value="EAL_sf"/>
</dbReference>
<dbReference type="SMART" id="SM00052">
    <property type="entry name" value="EAL"/>
    <property type="match status" value="1"/>
</dbReference>
<evidence type="ECO:0000256" key="4">
    <source>
        <dbReference type="ARBA" id="ARBA00022989"/>
    </source>
</evidence>
<dbReference type="SUPFAM" id="SSF55073">
    <property type="entry name" value="Nucleotide cyclase"/>
    <property type="match status" value="1"/>
</dbReference>
<dbReference type="Pfam" id="PF05231">
    <property type="entry name" value="MASE1"/>
    <property type="match status" value="1"/>
</dbReference>
<feature type="domain" description="EAL" evidence="7">
    <location>
        <begin position="494"/>
        <end position="750"/>
    </location>
</feature>
<dbReference type="OrthoDB" id="9787514at2"/>
<keyword evidence="4 6" id="KW-1133">Transmembrane helix</keyword>
<gene>
    <name evidence="9" type="ORF">C7S18_03930</name>
</gene>
<evidence type="ECO:0000256" key="3">
    <source>
        <dbReference type="ARBA" id="ARBA00022692"/>
    </source>
</evidence>
<evidence type="ECO:0000313" key="9">
    <source>
        <dbReference type="EMBL" id="AVP96392.1"/>
    </source>
</evidence>
<dbReference type="Gene3D" id="3.20.20.450">
    <property type="entry name" value="EAL domain"/>
    <property type="match status" value="1"/>
</dbReference>
<dbReference type="PANTHER" id="PTHR33121:SF23">
    <property type="entry name" value="CYCLIC DI-GMP PHOSPHODIESTERASE PDEB"/>
    <property type="match status" value="1"/>
</dbReference>
<reference evidence="9 10" key="2">
    <citation type="submission" date="2018-03" db="EMBL/GenBank/DDBJ databases">
        <authorList>
            <person name="Keele B.F."/>
        </authorList>
    </citation>
    <scope>NUCLEOTIDE SEQUENCE [LARGE SCALE GENOMIC DNA]</scope>
    <source>
        <strain evidence="9 10">D13</strain>
    </source>
</reference>